<gene>
    <name evidence="2" type="ORF">AWN73_02835</name>
</gene>
<dbReference type="GO" id="GO:0032259">
    <property type="term" value="P:methylation"/>
    <property type="evidence" value="ECO:0007669"/>
    <property type="project" value="UniProtKB-KW"/>
</dbReference>
<proteinExistence type="predicted"/>
<dbReference type="Proteomes" id="UP000238081">
    <property type="component" value="Unassembled WGS sequence"/>
</dbReference>
<accession>A0A2S7FAK9</accession>
<sequence>MKNLTDKFWKISGKVSDSDDDFGIGVFGDGIKEEIGYRHYHETKKILKLIKPKKSMNIIELGCGSGRFCKELSPFINRYVGIDYSPKAIELAKEMVIRNNIKNAEFKVASAIDFELDESVKFDVVYFGCVLQYISDDDIKRTFNNLKKYMNSDTIIIERDSTYNRTRYLSDSIIYKCTYRTRKEIEVIFYDCIGYKLCRVEKSYRFLKGNDIFKYNKNIIKRFKKYSYEIMNIISLLYDKFIYNSEEGNYNSHDFFLFKKQN</sequence>
<evidence type="ECO:0000313" key="2">
    <source>
        <dbReference type="EMBL" id="PPV14663.1"/>
    </source>
</evidence>
<comment type="caution">
    <text evidence="2">The sequence shown here is derived from an EMBL/GenBank/DDBJ whole genome shotgun (WGS) entry which is preliminary data.</text>
</comment>
<keyword evidence="2" id="KW-0489">Methyltransferase</keyword>
<keyword evidence="2" id="KW-0808">Transferase</keyword>
<dbReference type="PANTHER" id="PTHR43861">
    <property type="entry name" value="TRANS-ACONITATE 2-METHYLTRANSFERASE-RELATED"/>
    <property type="match status" value="1"/>
</dbReference>
<reference evidence="2 3" key="1">
    <citation type="submission" date="2016-01" db="EMBL/GenBank/DDBJ databases">
        <title>Characterization of the Clostridium difficile lineages that are prevalent in Hong Kong and China.</title>
        <authorList>
            <person name="Kwok J.S.-L."/>
            <person name="Lam W.-Y."/>
            <person name="Ip M."/>
            <person name="Chan T.-F."/>
            <person name="Hawkey P.M."/>
            <person name="Tsui S.K.-W."/>
        </authorList>
    </citation>
    <scope>NUCLEOTIDE SEQUENCE [LARGE SCALE GENOMIC DNA]</scope>
    <source>
        <strain evidence="2 3">300064</strain>
    </source>
</reference>
<feature type="domain" description="Methyltransferase" evidence="1">
    <location>
        <begin position="53"/>
        <end position="161"/>
    </location>
</feature>
<protein>
    <submittedName>
        <fullName evidence="2">Methyltransferase</fullName>
    </submittedName>
</protein>
<dbReference type="GO" id="GO:0008168">
    <property type="term" value="F:methyltransferase activity"/>
    <property type="evidence" value="ECO:0007669"/>
    <property type="project" value="UniProtKB-KW"/>
</dbReference>
<evidence type="ECO:0000259" key="1">
    <source>
        <dbReference type="Pfam" id="PF13847"/>
    </source>
</evidence>
<dbReference type="AlphaFoldDB" id="A0A2S7FAK9"/>
<dbReference type="EMBL" id="LRDH01000107">
    <property type="protein sequence ID" value="PPV14663.1"/>
    <property type="molecule type" value="Genomic_DNA"/>
</dbReference>
<organism evidence="2 3">
    <name type="scientific">Clostridium butyricum</name>
    <dbReference type="NCBI Taxonomy" id="1492"/>
    <lineage>
        <taxon>Bacteria</taxon>
        <taxon>Bacillati</taxon>
        <taxon>Bacillota</taxon>
        <taxon>Clostridia</taxon>
        <taxon>Eubacteriales</taxon>
        <taxon>Clostridiaceae</taxon>
        <taxon>Clostridium</taxon>
    </lineage>
</organism>
<dbReference type="Gene3D" id="3.40.50.150">
    <property type="entry name" value="Vaccinia Virus protein VP39"/>
    <property type="match status" value="1"/>
</dbReference>
<dbReference type="InterPro" id="IPR029063">
    <property type="entry name" value="SAM-dependent_MTases_sf"/>
</dbReference>
<dbReference type="InterPro" id="IPR025714">
    <property type="entry name" value="Methyltranfer_dom"/>
</dbReference>
<dbReference type="PANTHER" id="PTHR43861:SF1">
    <property type="entry name" value="TRANS-ACONITATE 2-METHYLTRANSFERASE"/>
    <property type="match status" value="1"/>
</dbReference>
<name>A0A2S7FAK9_CLOBU</name>
<dbReference type="SUPFAM" id="SSF53335">
    <property type="entry name" value="S-adenosyl-L-methionine-dependent methyltransferases"/>
    <property type="match status" value="1"/>
</dbReference>
<dbReference type="RefSeq" id="WP_003408829.1">
    <property type="nucleotide sequence ID" value="NZ_CP013239.1"/>
</dbReference>
<evidence type="ECO:0000313" key="3">
    <source>
        <dbReference type="Proteomes" id="UP000238081"/>
    </source>
</evidence>
<dbReference type="CDD" id="cd02440">
    <property type="entry name" value="AdoMet_MTases"/>
    <property type="match status" value="1"/>
</dbReference>
<dbReference type="Pfam" id="PF13847">
    <property type="entry name" value="Methyltransf_31"/>
    <property type="match status" value="1"/>
</dbReference>